<accession>A0A0H1RJP5</accession>
<evidence type="ECO:0000256" key="1">
    <source>
        <dbReference type="SAM" id="MobiDB-lite"/>
    </source>
</evidence>
<feature type="region of interest" description="Disordered" evidence="1">
    <location>
        <begin position="1"/>
        <end position="47"/>
    </location>
</feature>
<gene>
    <name evidence="2" type="ORF">AA309_12390</name>
</gene>
<evidence type="ECO:0008006" key="4">
    <source>
        <dbReference type="Google" id="ProtNLM"/>
    </source>
</evidence>
<organism evidence="2 3">
    <name type="scientific">Microvirga vignae</name>
    <dbReference type="NCBI Taxonomy" id="1225564"/>
    <lineage>
        <taxon>Bacteria</taxon>
        <taxon>Pseudomonadati</taxon>
        <taxon>Pseudomonadota</taxon>
        <taxon>Alphaproteobacteria</taxon>
        <taxon>Hyphomicrobiales</taxon>
        <taxon>Methylobacteriaceae</taxon>
        <taxon>Microvirga</taxon>
    </lineage>
</organism>
<evidence type="ECO:0000313" key="3">
    <source>
        <dbReference type="Proteomes" id="UP000035489"/>
    </source>
</evidence>
<proteinExistence type="predicted"/>
<dbReference type="Proteomes" id="UP000035489">
    <property type="component" value="Unassembled WGS sequence"/>
</dbReference>
<feature type="compositionally biased region" description="Basic and acidic residues" evidence="1">
    <location>
        <begin position="1"/>
        <end position="34"/>
    </location>
</feature>
<name>A0A0H1RJP5_9HYPH</name>
<protein>
    <recommendedName>
        <fullName evidence="4">Nodulation protein NopC</fullName>
    </recommendedName>
</protein>
<dbReference type="EMBL" id="LCYG01000031">
    <property type="protein sequence ID" value="KLK92817.1"/>
    <property type="molecule type" value="Genomic_DNA"/>
</dbReference>
<comment type="caution">
    <text evidence="2">The sequence shown here is derived from an EMBL/GenBank/DDBJ whole genome shotgun (WGS) entry which is preliminary data.</text>
</comment>
<keyword evidence="3" id="KW-1185">Reference proteome</keyword>
<dbReference type="PATRIC" id="fig|1225564.3.peg.3293"/>
<reference evidence="2 3" key="1">
    <citation type="submission" date="2015-05" db="EMBL/GenBank/DDBJ databases">
        <title>Draft genome sequence of Microvirga vignae strain BR3299, a novel nitrogen fixing bacteria isolated from Brazil semi-aired region.</title>
        <authorList>
            <person name="Zilli J.E."/>
            <person name="Passos S.R."/>
            <person name="Leite J."/>
            <person name="Baldani J.I."/>
            <person name="Xavier G.R."/>
            <person name="Rumjaneck N.G."/>
            <person name="Simoes-Araujo J.L."/>
        </authorList>
    </citation>
    <scope>NUCLEOTIDE SEQUENCE [LARGE SCALE GENOMIC DNA]</scope>
    <source>
        <strain evidence="2 3">BR3299</strain>
    </source>
</reference>
<sequence length="81" mass="8718">MVRAIEGRLTNHDRSRGTDGLKDRSRGTDGRDDGATSSRTESQAVAQRQAFEAALCSVALQIANETMAEFDEAMDEAEGDA</sequence>
<evidence type="ECO:0000313" key="2">
    <source>
        <dbReference type="EMBL" id="KLK92817.1"/>
    </source>
</evidence>
<dbReference type="AlphaFoldDB" id="A0A0H1RJP5"/>